<dbReference type="SUPFAM" id="SSF88946">
    <property type="entry name" value="Sigma2 domain of RNA polymerase sigma factors"/>
    <property type="match status" value="1"/>
</dbReference>
<dbReference type="PANTHER" id="PTHR43133:SF50">
    <property type="entry name" value="ECF RNA POLYMERASE SIGMA FACTOR SIGM"/>
    <property type="match status" value="1"/>
</dbReference>
<dbReference type="AlphaFoldDB" id="A0A1H3NSJ7"/>
<evidence type="ECO:0000256" key="3">
    <source>
        <dbReference type="ARBA" id="ARBA00023082"/>
    </source>
</evidence>
<dbReference type="NCBIfam" id="TIGR02983">
    <property type="entry name" value="SigE-fam_strep"/>
    <property type="match status" value="1"/>
</dbReference>
<keyword evidence="5" id="KW-0804">Transcription</keyword>
<evidence type="ECO:0000256" key="4">
    <source>
        <dbReference type="ARBA" id="ARBA00023125"/>
    </source>
</evidence>
<keyword evidence="2" id="KW-0805">Transcription regulation</keyword>
<sequence length="176" mass="19726">MDETAEREFTAFVVERGHRLLRVAYALTGNQQAAEDLLQTALAKTALHWSRVEHGAEMYVRKILYHDHVSRWRKLRRLREVPVEAVPDHSAGGDLSRQVADRLAVHSALLRLPPRQRAVLVLRYLEDLSEKQVAQVLGCSPGTVASQASRALVRLRELIPGQGLLAADDAELEVLK</sequence>
<proteinExistence type="inferred from homology"/>
<feature type="domain" description="RNA polymerase sigma-70 region 2" evidence="6">
    <location>
        <begin position="17"/>
        <end position="77"/>
    </location>
</feature>
<dbReference type="OrthoDB" id="3692620at2"/>
<dbReference type="InterPro" id="IPR013325">
    <property type="entry name" value="RNA_pol_sigma_r2"/>
</dbReference>
<gene>
    <name evidence="8" type="ORF">SAMN05421684_2287</name>
</gene>
<dbReference type="GO" id="GO:0003677">
    <property type="term" value="F:DNA binding"/>
    <property type="evidence" value="ECO:0007669"/>
    <property type="project" value="UniProtKB-KW"/>
</dbReference>
<dbReference type="CDD" id="cd06171">
    <property type="entry name" value="Sigma70_r4"/>
    <property type="match status" value="1"/>
</dbReference>
<reference evidence="9" key="1">
    <citation type="submission" date="2016-10" db="EMBL/GenBank/DDBJ databases">
        <authorList>
            <person name="Varghese N."/>
            <person name="Submissions S."/>
        </authorList>
    </citation>
    <scope>NUCLEOTIDE SEQUENCE [LARGE SCALE GENOMIC DNA]</scope>
    <source>
        <strain evidence="9">DSM 44718</strain>
    </source>
</reference>
<evidence type="ECO:0000256" key="2">
    <source>
        <dbReference type="ARBA" id="ARBA00023015"/>
    </source>
</evidence>
<feature type="domain" description="RNA polymerase sigma factor 70 region 4 type 2" evidence="7">
    <location>
        <begin position="103"/>
        <end position="155"/>
    </location>
</feature>
<evidence type="ECO:0000256" key="1">
    <source>
        <dbReference type="ARBA" id="ARBA00010641"/>
    </source>
</evidence>
<evidence type="ECO:0000259" key="7">
    <source>
        <dbReference type="Pfam" id="PF08281"/>
    </source>
</evidence>
<evidence type="ECO:0000256" key="5">
    <source>
        <dbReference type="ARBA" id="ARBA00023163"/>
    </source>
</evidence>
<keyword evidence="4" id="KW-0238">DNA-binding</keyword>
<dbReference type="InterPro" id="IPR007627">
    <property type="entry name" value="RNA_pol_sigma70_r2"/>
</dbReference>
<protein>
    <submittedName>
        <fullName evidence="8">RNA polymerase sigma-70 factor, sigma-E family</fullName>
    </submittedName>
</protein>
<dbReference type="EMBL" id="FNQB01000001">
    <property type="protein sequence ID" value="SDY91723.1"/>
    <property type="molecule type" value="Genomic_DNA"/>
</dbReference>
<dbReference type="STRING" id="137265.SAMN05421684_2287"/>
<dbReference type="InterPro" id="IPR013324">
    <property type="entry name" value="RNA_pol_sigma_r3/r4-like"/>
</dbReference>
<dbReference type="PANTHER" id="PTHR43133">
    <property type="entry name" value="RNA POLYMERASE ECF-TYPE SIGMA FACTO"/>
    <property type="match status" value="1"/>
</dbReference>
<dbReference type="InterPro" id="IPR013249">
    <property type="entry name" value="RNA_pol_sigma70_r4_t2"/>
</dbReference>
<dbReference type="GO" id="GO:0006352">
    <property type="term" value="P:DNA-templated transcription initiation"/>
    <property type="evidence" value="ECO:0007669"/>
    <property type="project" value="InterPro"/>
</dbReference>
<dbReference type="Pfam" id="PF08281">
    <property type="entry name" value="Sigma70_r4_2"/>
    <property type="match status" value="1"/>
</dbReference>
<dbReference type="InterPro" id="IPR036388">
    <property type="entry name" value="WH-like_DNA-bd_sf"/>
</dbReference>
<dbReference type="GO" id="GO:0016987">
    <property type="term" value="F:sigma factor activity"/>
    <property type="evidence" value="ECO:0007669"/>
    <property type="project" value="UniProtKB-KW"/>
</dbReference>
<dbReference type="Gene3D" id="1.10.10.10">
    <property type="entry name" value="Winged helix-like DNA-binding domain superfamily/Winged helix DNA-binding domain"/>
    <property type="match status" value="1"/>
</dbReference>
<name>A0A1H3NSJ7_9ACTN</name>
<dbReference type="NCBIfam" id="TIGR02937">
    <property type="entry name" value="sigma70-ECF"/>
    <property type="match status" value="1"/>
</dbReference>
<comment type="similarity">
    <text evidence="1">Belongs to the sigma-70 factor family. ECF subfamily.</text>
</comment>
<keyword evidence="3" id="KW-0731">Sigma factor</keyword>
<dbReference type="InterPro" id="IPR039425">
    <property type="entry name" value="RNA_pol_sigma-70-like"/>
</dbReference>
<evidence type="ECO:0000313" key="8">
    <source>
        <dbReference type="EMBL" id="SDY91723.1"/>
    </source>
</evidence>
<dbReference type="RefSeq" id="WP_090789945.1">
    <property type="nucleotide sequence ID" value="NZ_BOND01000026.1"/>
</dbReference>
<dbReference type="Gene3D" id="1.10.1740.10">
    <property type="match status" value="1"/>
</dbReference>
<organism evidence="8 9">
    <name type="scientific">Asanoa ishikariensis</name>
    <dbReference type="NCBI Taxonomy" id="137265"/>
    <lineage>
        <taxon>Bacteria</taxon>
        <taxon>Bacillati</taxon>
        <taxon>Actinomycetota</taxon>
        <taxon>Actinomycetes</taxon>
        <taxon>Micromonosporales</taxon>
        <taxon>Micromonosporaceae</taxon>
        <taxon>Asanoa</taxon>
    </lineage>
</organism>
<dbReference type="InterPro" id="IPR014325">
    <property type="entry name" value="RNA_pol_sigma-E_actinobac"/>
</dbReference>
<accession>A0A1H3NSJ7</accession>
<dbReference type="InterPro" id="IPR014284">
    <property type="entry name" value="RNA_pol_sigma-70_dom"/>
</dbReference>
<keyword evidence="9" id="KW-1185">Reference proteome</keyword>
<evidence type="ECO:0000259" key="6">
    <source>
        <dbReference type="Pfam" id="PF04542"/>
    </source>
</evidence>
<dbReference type="Proteomes" id="UP000199632">
    <property type="component" value="Unassembled WGS sequence"/>
</dbReference>
<evidence type="ECO:0000313" key="9">
    <source>
        <dbReference type="Proteomes" id="UP000199632"/>
    </source>
</evidence>
<dbReference type="SUPFAM" id="SSF88659">
    <property type="entry name" value="Sigma3 and sigma4 domains of RNA polymerase sigma factors"/>
    <property type="match status" value="1"/>
</dbReference>
<dbReference type="Pfam" id="PF04542">
    <property type="entry name" value="Sigma70_r2"/>
    <property type="match status" value="1"/>
</dbReference>